<evidence type="ECO:0000256" key="3">
    <source>
        <dbReference type="ARBA" id="ARBA00023239"/>
    </source>
</evidence>
<protein>
    <submittedName>
        <fullName evidence="4">Enoyl-CoA hydratase/isomerase family protein</fullName>
    </submittedName>
</protein>
<dbReference type="Pfam" id="PF00378">
    <property type="entry name" value="ECH_1"/>
    <property type="match status" value="1"/>
</dbReference>
<evidence type="ECO:0000256" key="2">
    <source>
        <dbReference type="ARBA" id="ARBA00023098"/>
    </source>
</evidence>
<gene>
    <name evidence="4" type="ORF">ACFOD9_00685</name>
</gene>
<comment type="caution">
    <text evidence="4">The sequence shown here is derived from an EMBL/GenBank/DDBJ whole genome shotgun (WGS) entry which is preliminary data.</text>
</comment>
<dbReference type="SUPFAM" id="SSF52096">
    <property type="entry name" value="ClpP/crotonase"/>
    <property type="match status" value="1"/>
</dbReference>
<dbReference type="CDD" id="cd06558">
    <property type="entry name" value="crotonase-like"/>
    <property type="match status" value="1"/>
</dbReference>
<keyword evidence="3" id="KW-0456">Lyase</keyword>
<sequence length="257" mass="27423">MSSNHVRYDAADHVAWLTIDRPERRNAIAPATNDELAAAFERAGADPEVRVIVLTGAGEAAFCAGADLKELDERAKAGIPIVTGLRRTIMELILESPKPTVAALNGAALGGGAELAFACDLRLAADHALVGMPEARRGMGANFGSVILPRLIPRALALELLFTAEPITAERAGAIGLVNRVFPRATFAQDVRAFVATIAANAPLTLQRMKQTAQKGWELPVHAALHLDVGPDVYASEDRIEGVRAFVEKRAPVWKGR</sequence>
<dbReference type="InterPro" id="IPR029045">
    <property type="entry name" value="ClpP/crotonase-like_dom_sf"/>
</dbReference>
<dbReference type="Gene3D" id="3.90.226.10">
    <property type="entry name" value="2-enoyl-CoA Hydratase, Chain A, domain 1"/>
    <property type="match status" value="1"/>
</dbReference>
<dbReference type="Gene3D" id="1.10.12.10">
    <property type="entry name" value="Lyase 2-enoyl-coa Hydratase, Chain A, domain 2"/>
    <property type="match status" value="1"/>
</dbReference>
<dbReference type="PANTHER" id="PTHR11941:SF169">
    <property type="entry name" value="(7AS)-7A-METHYL-1,5-DIOXO-2,3,5,6,7,7A-HEXAHYDRO-1H-INDENE-CARBOXYL-COA HYDROLASE"/>
    <property type="match status" value="1"/>
</dbReference>
<evidence type="ECO:0000313" key="4">
    <source>
        <dbReference type="EMBL" id="MFC3172758.1"/>
    </source>
</evidence>
<proteinExistence type="inferred from homology"/>
<name>A0ABV7IJ98_9SPHN</name>
<accession>A0ABV7IJ98</accession>
<dbReference type="Proteomes" id="UP001595604">
    <property type="component" value="Unassembled WGS sequence"/>
</dbReference>
<comment type="similarity">
    <text evidence="1">Belongs to the enoyl-CoA hydratase/isomerase family.</text>
</comment>
<dbReference type="InterPro" id="IPR014748">
    <property type="entry name" value="Enoyl-CoA_hydra_C"/>
</dbReference>
<evidence type="ECO:0000313" key="5">
    <source>
        <dbReference type="Proteomes" id="UP001595604"/>
    </source>
</evidence>
<reference evidence="5" key="1">
    <citation type="journal article" date="2019" name="Int. J. Syst. Evol. Microbiol.">
        <title>The Global Catalogue of Microorganisms (GCM) 10K type strain sequencing project: providing services to taxonomists for standard genome sequencing and annotation.</title>
        <authorList>
            <consortium name="The Broad Institute Genomics Platform"/>
            <consortium name="The Broad Institute Genome Sequencing Center for Infectious Disease"/>
            <person name="Wu L."/>
            <person name="Ma J."/>
        </authorList>
    </citation>
    <scope>NUCLEOTIDE SEQUENCE [LARGE SCALE GENOMIC DNA]</scope>
    <source>
        <strain evidence="5">KCTC 42984</strain>
    </source>
</reference>
<evidence type="ECO:0000256" key="1">
    <source>
        <dbReference type="ARBA" id="ARBA00005254"/>
    </source>
</evidence>
<dbReference type="PANTHER" id="PTHR11941">
    <property type="entry name" value="ENOYL-COA HYDRATASE-RELATED"/>
    <property type="match status" value="1"/>
</dbReference>
<keyword evidence="5" id="KW-1185">Reference proteome</keyword>
<dbReference type="InterPro" id="IPR001753">
    <property type="entry name" value="Enoyl-CoA_hydra/iso"/>
</dbReference>
<keyword evidence="2" id="KW-0443">Lipid metabolism</keyword>
<dbReference type="RefSeq" id="WP_379508155.1">
    <property type="nucleotide sequence ID" value="NZ_JBHRTQ010000001.1"/>
</dbReference>
<organism evidence="4 5">
    <name type="scientific">Novosphingobium bradum</name>
    <dbReference type="NCBI Taxonomy" id="1737444"/>
    <lineage>
        <taxon>Bacteria</taxon>
        <taxon>Pseudomonadati</taxon>
        <taxon>Pseudomonadota</taxon>
        <taxon>Alphaproteobacteria</taxon>
        <taxon>Sphingomonadales</taxon>
        <taxon>Sphingomonadaceae</taxon>
        <taxon>Novosphingobium</taxon>
    </lineage>
</organism>
<dbReference type="EMBL" id="JBHRTQ010000001">
    <property type="protein sequence ID" value="MFC3172758.1"/>
    <property type="molecule type" value="Genomic_DNA"/>
</dbReference>